<name>A0A0D6JAT9_9HYPH</name>
<evidence type="ECO:0000256" key="1">
    <source>
        <dbReference type="ARBA" id="ARBA00004651"/>
    </source>
</evidence>
<dbReference type="RefSeq" id="WP_052743629.1">
    <property type="nucleotide sequence ID" value="NZ_LN829118.1"/>
</dbReference>
<dbReference type="PANTHER" id="PTHR34582:SF6">
    <property type="entry name" value="UPF0702 TRANSMEMBRANE PROTEIN YCAP"/>
    <property type="match status" value="1"/>
</dbReference>
<comment type="similarity">
    <text evidence="2">Belongs to the UPF0702 family.</text>
</comment>
<keyword evidence="4 7" id="KW-0812">Transmembrane</keyword>
<protein>
    <recommendedName>
        <fullName evidence="8">YetF C-terminal domain-containing protein</fullName>
    </recommendedName>
</protein>
<evidence type="ECO:0000313" key="10">
    <source>
        <dbReference type="Proteomes" id="UP000033187"/>
    </source>
</evidence>
<dbReference type="EMBL" id="LN829119">
    <property type="protein sequence ID" value="CPR15859.1"/>
    <property type="molecule type" value="Genomic_DNA"/>
</dbReference>
<evidence type="ECO:0000256" key="6">
    <source>
        <dbReference type="ARBA" id="ARBA00023136"/>
    </source>
</evidence>
<feature type="transmembrane region" description="Helical" evidence="7">
    <location>
        <begin position="20"/>
        <end position="39"/>
    </location>
</feature>
<dbReference type="KEGG" id="fil:BN1229_v1_0534"/>
<keyword evidence="3" id="KW-1003">Cell membrane</keyword>
<dbReference type="Gene3D" id="3.30.240.20">
    <property type="entry name" value="bsu07140 like domains"/>
    <property type="match status" value="1"/>
</dbReference>
<gene>
    <name evidence="9" type="ORF">YBN1229_v1_0537</name>
</gene>
<accession>A0A0D6JAT9</accession>
<evidence type="ECO:0000256" key="7">
    <source>
        <dbReference type="SAM" id="Phobius"/>
    </source>
</evidence>
<dbReference type="InterPro" id="IPR007353">
    <property type="entry name" value="DUF421"/>
</dbReference>
<dbReference type="OrthoDB" id="65069at2"/>
<dbReference type="Proteomes" id="UP000033187">
    <property type="component" value="Chromosome 1"/>
</dbReference>
<dbReference type="Pfam" id="PF04239">
    <property type="entry name" value="DUF421"/>
    <property type="match status" value="1"/>
</dbReference>
<keyword evidence="5 7" id="KW-1133">Transmembrane helix</keyword>
<evidence type="ECO:0000256" key="2">
    <source>
        <dbReference type="ARBA" id="ARBA00006448"/>
    </source>
</evidence>
<keyword evidence="10" id="KW-1185">Reference proteome</keyword>
<evidence type="ECO:0000256" key="3">
    <source>
        <dbReference type="ARBA" id="ARBA00022475"/>
    </source>
</evidence>
<evidence type="ECO:0000259" key="8">
    <source>
        <dbReference type="Pfam" id="PF04239"/>
    </source>
</evidence>
<dbReference type="GO" id="GO:0005886">
    <property type="term" value="C:plasma membrane"/>
    <property type="evidence" value="ECO:0007669"/>
    <property type="project" value="UniProtKB-SubCell"/>
</dbReference>
<evidence type="ECO:0000256" key="5">
    <source>
        <dbReference type="ARBA" id="ARBA00022989"/>
    </source>
</evidence>
<feature type="transmembrane region" description="Helical" evidence="7">
    <location>
        <begin position="51"/>
        <end position="69"/>
    </location>
</feature>
<dbReference type="KEGG" id="fiy:BN1229_v1_0537"/>
<dbReference type="InterPro" id="IPR023090">
    <property type="entry name" value="UPF0702_alpha/beta_dom_sf"/>
</dbReference>
<organism evidence="9 10">
    <name type="scientific">Candidatus Filomicrobium marinum</name>
    <dbReference type="NCBI Taxonomy" id="1608628"/>
    <lineage>
        <taxon>Bacteria</taxon>
        <taxon>Pseudomonadati</taxon>
        <taxon>Pseudomonadota</taxon>
        <taxon>Alphaproteobacteria</taxon>
        <taxon>Hyphomicrobiales</taxon>
        <taxon>Hyphomicrobiaceae</taxon>
        <taxon>Filomicrobium</taxon>
    </lineage>
</organism>
<dbReference type="PANTHER" id="PTHR34582">
    <property type="entry name" value="UPF0702 TRANSMEMBRANE PROTEIN YCAP"/>
    <property type="match status" value="1"/>
</dbReference>
<feature type="domain" description="YetF C-terminal" evidence="8">
    <location>
        <begin position="109"/>
        <end position="173"/>
    </location>
</feature>
<evidence type="ECO:0000256" key="4">
    <source>
        <dbReference type="ARBA" id="ARBA00022692"/>
    </source>
</evidence>
<proteinExistence type="inferred from homology"/>
<sequence length="189" mass="20473">MSEPFTPLDFFRMFLGEGDLGSALFLIEIILRTMVMYAYTIVLTRLVGQGSVGQIGPFEFVLVIAVGSAAGDPMFYPNVPLLHGLLVISVVIVLHRATQWILARHACAEAYLEGTPLLVVSGGRVVEEALGSGSLTRRELTSMLRTKGVRNIGAVECAYFEPSGKLSVFLYSEGAGYEGEYIVPIPKQA</sequence>
<keyword evidence="6 7" id="KW-0472">Membrane</keyword>
<evidence type="ECO:0000313" key="9">
    <source>
        <dbReference type="EMBL" id="CPR15859.1"/>
    </source>
</evidence>
<reference evidence="10" key="1">
    <citation type="submission" date="2015-02" db="EMBL/GenBank/DDBJ databases">
        <authorList>
            <person name="Chooi Y.-H."/>
        </authorList>
    </citation>
    <scope>NUCLEOTIDE SEQUENCE [LARGE SCALE GENOMIC DNA]</scope>
    <source>
        <strain evidence="10">strain Y</strain>
    </source>
</reference>
<feature type="transmembrane region" description="Helical" evidence="7">
    <location>
        <begin position="75"/>
        <end position="94"/>
    </location>
</feature>
<dbReference type="AlphaFoldDB" id="A0A0D6JAT9"/>
<comment type="subcellular location">
    <subcellularLocation>
        <location evidence="1">Cell membrane</location>
        <topology evidence="1">Multi-pass membrane protein</topology>
    </subcellularLocation>
</comment>